<dbReference type="Proteomes" id="UP000194236">
    <property type="component" value="Unassembled WGS sequence"/>
</dbReference>
<dbReference type="OrthoDB" id="8194903at2759"/>
<dbReference type="EMBL" id="MUJZ01061670">
    <property type="protein sequence ID" value="OTF71308.1"/>
    <property type="molecule type" value="Genomic_DNA"/>
</dbReference>
<sequence>MEKFGRLYPEDMYRYNVHVIHHLPEVVWMYGPLMVSEQVMNKTLMHASIFSSICTNFEEHSVEFLEIVKNQFPRFKKMISPCSMSCVCISQVYCLLDVWILGKLGQLEMDQENPNFSTPANKQHQPQPPQLPPRASLVAAMDSVAEVPETTMLSNASFDIPAAGKIMIFRNYI</sequence>
<reference evidence="2 3" key="1">
    <citation type="submission" date="2017-03" db="EMBL/GenBank/DDBJ databases">
        <title>Genome Survey of Euroglyphus maynei.</title>
        <authorList>
            <person name="Arlian L.G."/>
            <person name="Morgan M.S."/>
            <person name="Rider S.D."/>
        </authorList>
    </citation>
    <scope>NUCLEOTIDE SEQUENCE [LARGE SCALE GENOMIC DNA]</scope>
    <source>
        <strain evidence="2">Arlian Lab</strain>
        <tissue evidence="2">Whole body</tissue>
    </source>
</reference>
<organism evidence="2 3">
    <name type="scientific">Euroglyphus maynei</name>
    <name type="common">Mayne's house dust mite</name>
    <dbReference type="NCBI Taxonomy" id="6958"/>
    <lineage>
        <taxon>Eukaryota</taxon>
        <taxon>Metazoa</taxon>
        <taxon>Ecdysozoa</taxon>
        <taxon>Arthropoda</taxon>
        <taxon>Chelicerata</taxon>
        <taxon>Arachnida</taxon>
        <taxon>Acari</taxon>
        <taxon>Acariformes</taxon>
        <taxon>Sarcoptiformes</taxon>
        <taxon>Astigmata</taxon>
        <taxon>Psoroptidia</taxon>
        <taxon>Analgoidea</taxon>
        <taxon>Pyroglyphidae</taxon>
        <taxon>Pyroglyphinae</taxon>
        <taxon>Euroglyphus</taxon>
    </lineage>
</organism>
<gene>
    <name evidence="2" type="ORF">BLA29_003374</name>
</gene>
<evidence type="ECO:0000313" key="2">
    <source>
        <dbReference type="EMBL" id="OTF71308.1"/>
    </source>
</evidence>
<evidence type="ECO:0000256" key="1">
    <source>
        <dbReference type="SAM" id="MobiDB-lite"/>
    </source>
</evidence>
<feature type="region of interest" description="Disordered" evidence="1">
    <location>
        <begin position="112"/>
        <end position="132"/>
    </location>
</feature>
<accession>A0A1Y3AU34</accession>
<name>A0A1Y3AU34_EURMA</name>
<comment type="caution">
    <text evidence="2">The sequence shown here is derived from an EMBL/GenBank/DDBJ whole genome shotgun (WGS) entry which is preliminary data.</text>
</comment>
<keyword evidence="3" id="KW-1185">Reference proteome</keyword>
<dbReference type="AlphaFoldDB" id="A0A1Y3AU34"/>
<feature type="compositionally biased region" description="Polar residues" evidence="1">
    <location>
        <begin position="112"/>
        <end position="122"/>
    </location>
</feature>
<evidence type="ECO:0000313" key="3">
    <source>
        <dbReference type="Proteomes" id="UP000194236"/>
    </source>
</evidence>
<proteinExistence type="predicted"/>
<protein>
    <submittedName>
        <fullName evidence="2">Uncharacterized protein</fullName>
    </submittedName>
</protein>